<feature type="compositionally biased region" description="Low complexity" evidence="5">
    <location>
        <begin position="279"/>
        <end position="318"/>
    </location>
</feature>
<dbReference type="EMBL" id="JAAAID010000668">
    <property type="protein sequence ID" value="KAG0015013.1"/>
    <property type="molecule type" value="Genomic_DNA"/>
</dbReference>
<feature type="region of interest" description="Disordered" evidence="5">
    <location>
        <begin position="1"/>
        <end position="20"/>
    </location>
</feature>
<dbReference type="PROSITE" id="PS50103">
    <property type="entry name" value="ZF_C3H1"/>
    <property type="match status" value="1"/>
</dbReference>
<feature type="zinc finger region" description="C3H1-type" evidence="4">
    <location>
        <begin position="322"/>
        <end position="349"/>
    </location>
</feature>
<gene>
    <name evidence="7" type="ORF">BGZ80_010096</name>
</gene>
<proteinExistence type="predicted"/>
<dbReference type="SMART" id="SM00356">
    <property type="entry name" value="ZnF_C3H1"/>
    <property type="match status" value="1"/>
</dbReference>
<comment type="caution">
    <text evidence="7">The sequence shown here is derived from an EMBL/GenBank/DDBJ whole genome shotgun (WGS) entry which is preliminary data.</text>
</comment>
<evidence type="ECO:0000256" key="5">
    <source>
        <dbReference type="SAM" id="MobiDB-lite"/>
    </source>
</evidence>
<dbReference type="AlphaFoldDB" id="A0A9P6T000"/>
<feature type="region of interest" description="Disordered" evidence="5">
    <location>
        <begin position="178"/>
        <end position="219"/>
    </location>
</feature>
<keyword evidence="8" id="KW-1185">Reference proteome</keyword>
<evidence type="ECO:0000256" key="4">
    <source>
        <dbReference type="PROSITE-ProRule" id="PRU00723"/>
    </source>
</evidence>
<dbReference type="Proteomes" id="UP000703661">
    <property type="component" value="Unassembled WGS sequence"/>
</dbReference>
<reference evidence="7" key="1">
    <citation type="journal article" date="2020" name="Fungal Divers.">
        <title>Resolving the Mortierellaceae phylogeny through synthesis of multi-gene phylogenetics and phylogenomics.</title>
        <authorList>
            <person name="Vandepol N."/>
            <person name="Liber J."/>
            <person name="Desiro A."/>
            <person name="Na H."/>
            <person name="Kennedy M."/>
            <person name="Barry K."/>
            <person name="Grigoriev I.V."/>
            <person name="Miller A.N."/>
            <person name="O'Donnell K."/>
            <person name="Stajich J.E."/>
            <person name="Bonito G."/>
        </authorList>
    </citation>
    <scope>NUCLEOTIDE SEQUENCE</scope>
    <source>
        <strain evidence="7">NRRL 2769</strain>
    </source>
</reference>
<keyword evidence="3 4" id="KW-0862">Zinc</keyword>
<feature type="compositionally biased region" description="Low complexity" evidence="5">
    <location>
        <begin position="120"/>
        <end position="135"/>
    </location>
</feature>
<dbReference type="InterPro" id="IPR000571">
    <property type="entry name" value="Znf_CCCH"/>
</dbReference>
<dbReference type="Pfam" id="PF00642">
    <property type="entry name" value="zf-CCCH"/>
    <property type="match status" value="1"/>
</dbReference>
<dbReference type="InterPro" id="IPR036855">
    <property type="entry name" value="Znf_CCCH_sf"/>
</dbReference>
<feature type="region of interest" description="Disordered" evidence="5">
    <location>
        <begin position="33"/>
        <end position="54"/>
    </location>
</feature>
<organism evidence="7 8">
    <name type="scientific">Entomortierella chlamydospora</name>
    <dbReference type="NCBI Taxonomy" id="101097"/>
    <lineage>
        <taxon>Eukaryota</taxon>
        <taxon>Fungi</taxon>
        <taxon>Fungi incertae sedis</taxon>
        <taxon>Mucoromycota</taxon>
        <taxon>Mortierellomycotina</taxon>
        <taxon>Mortierellomycetes</taxon>
        <taxon>Mortierellales</taxon>
        <taxon>Mortierellaceae</taxon>
        <taxon>Entomortierella</taxon>
    </lineage>
</organism>
<feature type="region of interest" description="Disordered" evidence="5">
    <location>
        <begin position="115"/>
        <end position="163"/>
    </location>
</feature>
<evidence type="ECO:0000256" key="3">
    <source>
        <dbReference type="ARBA" id="ARBA00022833"/>
    </source>
</evidence>
<dbReference type="Gene3D" id="4.10.1000.10">
    <property type="entry name" value="Zinc finger, CCCH-type"/>
    <property type="match status" value="1"/>
</dbReference>
<evidence type="ECO:0000256" key="2">
    <source>
        <dbReference type="ARBA" id="ARBA00022771"/>
    </source>
</evidence>
<dbReference type="SUPFAM" id="SSF90229">
    <property type="entry name" value="CCCH zinc finger"/>
    <property type="match status" value="1"/>
</dbReference>
<keyword evidence="1 4" id="KW-0479">Metal-binding</keyword>
<name>A0A9P6T000_9FUNG</name>
<evidence type="ECO:0000313" key="8">
    <source>
        <dbReference type="Proteomes" id="UP000703661"/>
    </source>
</evidence>
<evidence type="ECO:0000256" key="1">
    <source>
        <dbReference type="ARBA" id="ARBA00022723"/>
    </source>
</evidence>
<accession>A0A9P6T000</accession>
<sequence length="383" mass="41093">MSRVLPPLDINVPPSADGSKKFKRVRPVEGAVATATASTTTTTTTTTSTPGYISMNPTVTPASAKPVVVQMPTATASVASSTPQKPTLAHNSIPYIPSDMAVAAASAFDAPPIVSTPTPASAGNGASTGSTTGTTKKSRKKRKGASGSTGAVATDAAGSIQTPMQGGATLYQEDLSGTNKAQQNNTKKRKKGQNANNQSGTDSKKQLERKNKKIRRKDRQQILVRNLDATPELVGVSTEDDFSTLLVKHVEHSNKMLQRDLEKQSKMMMEEQKKQAKLLATQAAQLSDPQAAQQALEQQQQQQPQQQQQQKKNLQNKNKTPFIPRKDCIYFLRGYCRHGEECTFKHDVEARDAHQAQLSEGGSNVVSTMGASGDLAQVAMYAM</sequence>
<dbReference type="GO" id="GO:0008270">
    <property type="term" value="F:zinc ion binding"/>
    <property type="evidence" value="ECO:0007669"/>
    <property type="project" value="UniProtKB-KW"/>
</dbReference>
<evidence type="ECO:0000259" key="6">
    <source>
        <dbReference type="PROSITE" id="PS50103"/>
    </source>
</evidence>
<protein>
    <recommendedName>
        <fullName evidence="6">C3H1-type domain-containing protein</fullName>
    </recommendedName>
</protein>
<keyword evidence="2 4" id="KW-0863">Zinc-finger</keyword>
<feature type="region of interest" description="Disordered" evidence="5">
    <location>
        <begin position="279"/>
        <end position="320"/>
    </location>
</feature>
<evidence type="ECO:0000313" key="7">
    <source>
        <dbReference type="EMBL" id="KAG0015013.1"/>
    </source>
</evidence>
<feature type="domain" description="C3H1-type" evidence="6">
    <location>
        <begin position="322"/>
        <end position="349"/>
    </location>
</feature>
<feature type="compositionally biased region" description="Low complexity" evidence="5">
    <location>
        <begin position="33"/>
        <end position="49"/>
    </location>
</feature>